<dbReference type="PANTHER" id="PTHR21310">
    <property type="entry name" value="AMINOGLYCOSIDE PHOSPHOTRANSFERASE-RELATED-RELATED"/>
    <property type="match status" value="1"/>
</dbReference>
<dbReference type="AlphaFoldDB" id="R7QQM7"/>
<dbReference type="GeneID" id="17317714"/>
<dbReference type="Gramene" id="CDF39690">
    <property type="protein sequence ID" value="CDF39690"/>
    <property type="gene ID" value="CHC_T00006739001"/>
</dbReference>
<dbReference type="STRING" id="2769.R7QQM7"/>
<dbReference type="OrthoDB" id="4177236at2759"/>
<proteinExistence type="predicted"/>
<evidence type="ECO:0000313" key="3">
    <source>
        <dbReference type="Proteomes" id="UP000012073"/>
    </source>
</evidence>
<gene>
    <name evidence="2" type="ORF">CHC_T00006739001</name>
</gene>
<accession>R7QQM7</accession>
<dbReference type="RefSeq" id="XP_005709984.1">
    <property type="nucleotide sequence ID" value="XM_005709927.1"/>
</dbReference>
<dbReference type="Proteomes" id="UP000012073">
    <property type="component" value="Unassembled WGS sequence"/>
</dbReference>
<reference evidence="3" key="1">
    <citation type="journal article" date="2013" name="Proc. Natl. Acad. Sci. U.S.A.">
        <title>Genome structure and metabolic features in the red seaweed Chondrus crispus shed light on evolution of the Archaeplastida.</title>
        <authorList>
            <person name="Collen J."/>
            <person name="Porcel B."/>
            <person name="Carre W."/>
            <person name="Ball S.G."/>
            <person name="Chaparro C."/>
            <person name="Tonon T."/>
            <person name="Barbeyron T."/>
            <person name="Michel G."/>
            <person name="Noel B."/>
            <person name="Valentin K."/>
            <person name="Elias M."/>
            <person name="Artiguenave F."/>
            <person name="Arun A."/>
            <person name="Aury J.M."/>
            <person name="Barbosa-Neto J.F."/>
            <person name="Bothwell J.H."/>
            <person name="Bouget F.Y."/>
            <person name="Brillet L."/>
            <person name="Cabello-Hurtado F."/>
            <person name="Capella-Gutierrez S."/>
            <person name="Charrier B."/>
            <person name="Cladiere L."/>
            <person name="Cock J.M."/>
            <person name="Coelho S.M."/>
            <person name="Colleoni C."/>
            <person name="Czjzek M."/>
            <person name="Da Silva C."/>
            <person name="Delage L."/>
            <person name="Denoeud F."/>
            <person name="Deschamps P."/>
            <person name="Dittami S.M."/>
            <person name="Gabaldon T."/>
            <person name="Gachon C.M."/>
            <person name="Groisillier A."/>
            <person name="Herve C."/>
            <person name="Jabbari K."/>
            <person name="Katinka M."/>
            <person name="Kloareg B."/>
            <person name="Kowalczyk N."/>
            <person name="Labadie K."/>
            <person name="Leblanc C."/>
            <person name="Lopez P.J."/>
            <person name="McLachlan D.H."/>
            <person name="Meslet-Cladiere L."/>
            <person name="Moustafa A."/>
            <person name="Nehr Z."/>
            <person name="Nyvall Collen P."/>
            <person name="Panaud O."/>
            <person name="Partensky F."/>
            <person name="Poulain J."/>
            <person name="Rensing S.A."/>
            <person name="Rousvoal S."/>
            <person name="Samson G."/>
            <person name="Symeonidi A."/>
            <person name="Weissenbach J."/>
            <person name="Zambounis A."/>
            <person name="Wincker P."/>
            <person name="Boyen C."/>
        </authorList>
    </citation>
    <scope>NUCLEOTIDE SEQUENCE [LARGE SCALE GENOMIC DNA]</scope>
    <source>
        <strain evidence="3">cv. Stackhouse</strain>
    </source>
</reference>
<dbReference type="Pfam" id="PF01636">
    <property type="entry name" value="APH"/>
    <property type="match status" value="1"/>
</dbReference>
<dbReference type="PhylomeDB" id="R7QQM7"/>
<dbReference type="PANTHER" id="PTHR21310:SF48">
    <property type="entry name" value="AMINOGLYCOSIDE PHOSPHOTRANSFERASE DOMAIN-CONTAINING PROTEIN"/>
    <property type="match status" value="1"/>
</dbReference>
<keyword evidence="3" id="KW-1185">Reference proteome</keyword>
<dbReference type="InterPro" id="IPR002575">
    <property type="entry name" value="Aminoglycoside_PTrfase"/>
</dbReference>
<dbReference type="InterPro" id="IPR051678">
    <property type="entry name" value="AGP_Transferase"/>
</dbReference>
<organism evidence="2 3">
    <name type="scientific">Chondrus crispus</name>
    <name type="common">Carrageen Irish moss</name>
    <name type="synonym">Polymorpha crispa</name>
    <dbReference type="NCBI Taxonomy" id="2769"/>
    <lineage>
        <taxon>Eukaryota</taxon>
        <taxon>Rhodophyta</taxon>
        <taxon>Florideophyceae</taxon>
        <taxon>Rhodymeniophycidae</taxon>
        <taxon>Gigartinales</taxon>
        <taxon>Gigartinaceae</taxon>
        <taxon>Chondrus</taxon>
    </lineage>
</organism>
<sequence>MTLAELPYFADDALLPESLPTCSAIRSSADVLVDQSTHRVVGVGIHFIVKYGKRLDLMEGQNMLYVQQATSVSVPRVYAMFHESESSENFIVMERIKGKRLDREWSLLGQREKRLIASKLKRDFEELRKLPSPGGFCSLGNRPLLDDIFWTDSESTSLTGPFATESAFNEALIALYLHNKPSKYKADFYRRTLPSVVHESCALFTHGDFQGKNVLLRRLTEKGSDAVDVSLIDWEFSGWYPSYWEFSKSLLACGRWENDWSTFLDTILPNRWSQTAWLDMFLGELLI</sequence>
<dbReference type="EMBL" id="HG002070">
    <property type="protein sequence ID" value="CDF39690.1"/>
    <property type="molecule type" value="Genomic_DNA"/>
</dbReference>
<protein>
    <recommendedName>
        <fullName evidence="1">Aminoglycoside phosphotransferase domain-containing protein</fullName>
    </recommendedName>
</protein>
<name>R7QQM7_CHOCR</name>
<evidence type="ECO:0000259" key="1">
    <source>
        <dbReference type="Pfam" id="PF01636"/>
    </source>
</evidence>
<dbReference type="Gene3D" id="3.90.1200.10">
    <property type="match status" value="1"/>
</dbReference>
<dbReference type="InterPro" id="IPR011009">
    <property type="entry name" value="Kinase-like_dom_sf"/>
</dbReference>
<dbReference type="SUPFAM" id="SSF56112">
    <property type="entry name" value="Protein kinase-like (PK-like)"/>
    <property type="match status" value="1"/>
</dbReference>
<dbReference type="KEGG" id="ccp:CHC_T00006739001"/>
<evidence type="ECO:0000313" key="2">
    <source>
        <dbReference type="EMBL" id="CDF39690.1"/>
    </source>
</evidence>
<feature type="domain" description="Aminoglycoside phosphotransferase" evidence="1">
    <location>
        <begin position="62"/>
        <end position="259"/>
    </location>
</feature>